<dbReference type="Proteomes" id="UP000031668">
    <property type="component" value="Unassembled WGS sequence"/>
</dbReference>
<comment type="caution">
    <text evidence="1">The sequence shown here is derived from an EMBL/GenBank/DDBJ whole genome shotgun (WGS) entry which is preliminary data.</text>
</comment>
<dbReference type="EMBL" id="JWZT01001777">
    <property type="protein sequence ID" value="KII71414.1"/>
    <property type="molecule type" value="Genomic_DNA"/>
</dbReference>
<name>A0A0C2J0R4_THEKT</name>
<proteinExistence type="predicted"/>
<sequence>MQYYKSQEGKYEDLAWRLKKTKQNLAEENSMLAELLTENGSCVRFVARQDGYEDLKQEGWNHLTVNHSYNFTDPFIGAHTQILKIYGDKSKDLYQTPTLGRMEKPSIAFLVLLKHAANLYPPPK</sequence>
<keyword evidence="2" id="KW-1185">Reference proteome</keyword>
<gene>
    <name evidence="1" type="ORF">RF11_11520</name>
</gene>
<evidence type="ECO:0000313" key="1">
    <source>
        <dbReference type="EMBL" id="KII71414.1"/>
    </source>
</evidence>
<protein>
    <submittedName>
        <fullName evidence="1">Uncharacterized protein</fullName>
    </submittedName>
</protein>
<reference evidence="1 2" key="1">
    <citation type="journal article" date="2014" name="Genome Biol. Evol.">
        <title>The genome of the myxosporean Thelohanellus kitauei shows adaptations to nutrient acquisition within its fish host.</title>
        <authorList>
            <person name="Yang Y."/>
            <person name="Xiong J."/>
            <person name="Zhou Z."/>
            <person name="Huo F."/>
            <person name="Miao W."/>
            <person name="Ran C."/>
            <person name="Liu Y."/>
            <person name="Zhang J."/>
            <person name="Feng J."/>
            <person name="Wang M."/>
            <person name="Wang M."/>
            <person name="Wang L."/>
            <person name="Yao B."/>
        </authorList>
    </citation>
    <scope>NUCLEOTIDE SEQUENCE [LARGE SCALE GENOMIC DNA]</scope>
    <source>
        <strain evidence="1">Wuqing</strain>
    </source>
</reference>
<evidence type="ECO:0000313" key="2">
    <source>
        <dbReference type="Proteomes" id="UP000031668"/>
    </source>
</evidence>
<accession>A0A0C2J0R4</accession>
<dbReference type="AlphaFoldDB" id="A0A0C2J0R4"/>
<organism evidence="1 2">
    <name type="scientific">Thelohanellus kitauei</name>
    <name type="common">Myxosporean</name>
    <dbReference type="NCBI Taxonomy" id="669202"/>
    <lineage>
        <taxon>Eukaryota</taxon>
        <taxon>Metazoa</taxon>
        <taxon>Cnidaria</taxon>
        <taxon>Myxozoa</taxon>
        <taxon>Myxosporea</taxon>
        <taxon>Bivalvulida</taxon>
        <taxon>Platysporina</taxon>
        <taxon>Myxobolidae</taxon>
        <taxon>Thelohanellus</taxon>
    </lineage>
</organism>